<protein>
    <submittedName>
        <fullName evidence="1">Uncharacterized protein</fullName>
    </submittedName>
</protein>
<keyword evidence="2" id="KW-1185">Reference proteome</keyword>
<evidence type="ECO:0000313" key="2">
    <source>
        <dbReference type="Proteomes" id="UP000821845"/>
    </source>
</evidence>
<dbReference type="EMBL" id="CM023481">
    <property type="protein sequence ID" value="KAH6944870.1"/>
    <property type="molecule type" value="Genomic_DNA"/>
</dbReference>
<proteinExistence type="predicted"/>
<reference evidence="1" key="1">
    <citation type="submission" date="2020-05" db="EMBL/GenBank/DDBJ databases">
        <title>Large-scale comparative analyses of tick genomes elucidate their genetic diversity and vector capacities.</title>
        <authorList>
            <person name="Jia N."/>
            <person name="Wang J."/>
            <person name="Shi W."/>
            <person name="Du L."/>
            <person name="Sun Y."/>
            <person name="Zhan W."/>
            <person name="Jiang J."/>
            <person name="Wang Q."/>
            <person name="Zhang B."/>
            <person name="Ji P."/>
            <person name="Sakyi L.B."/>
            <person name="Cui X."/>
            <person name="Yuan T."/>
            <person name="Jiang B."/>
            <person name="Yang W."/>
            <person name="Lam T.T.-Y."/>
            <person name="Chang Q."/>
            <person name="Ding S."/>
            <person name="Wang X."/>
            <person name="Zhu J."/>
            <person name="Ruan X."/>
            <person name="Zhao L."/>
            <person name="Wei J."/>
            <person name="Que T."/>
            <person name="Du C."/>
            <person name="Cheng J."/>
            <person name="Dai P."/>
            <person name="Han X."/>
            <person name="Huang E."/>
            <person name="Gao Y."/>
            <person name="Liu J."/>
            <person name="Shao H."/>
            <person name="Ye R."/>
            <person name="Li L."/>
            <person name="Wei W."/>
            <person name="Wang X."/>
            <person name="Wang C."/>
            <person name="Yang T."/>
            <person name="Huo Q."/>
            <person name="Li W."/>
            <person name="Guo W."/>
            <person name="Chen H."/>
            <person name="Zhou L."/>
            <person name="Ni X."/>
            <person name="Tian J."/>
            <person name="Zhou Y."/>
            <person name="Sheng Y."/>
            <person name="Liu T."/>
            <person name="Pan Y."/>
            <person name="Xia L."/>
            <person name="Li J."/>
            <person name="Zhao F."/>
            <person name="Cao W."/>
        </authorList>
    </citation>
    <scope>NUCLEOTIDE SEQUENCE</scope>
    <source>
        <strain evidence="1">Hyas-2018</strain>
    </source>
</reference>
<evidence type="ECO:0000313" key="1">
    <source>
        <dbReference type="EMBL" id="KAH6944870.1"/>
    </source>
</evidence>
<organism evidence="1 2">
    <name type="scientific">Hyalomma asiaticum</name>
    <name type="common">Tick</name>
    <dbReference type="NCBI Taxonomy" id="266040"/>
    <lineage>
        <taxon>Eukaryota</taxon>
        <taxon>Metazoa</taxon>
        <taxon>Ecdysozoa</taxon>
        <taxon>Arthropoda</taxon>
        <taxon>Chelicerata</taxon>
        <taxon>Arachnida</taxon>
        <taxon>Acari</taxon>
        <taxon>Parasitiformes</taxon>
        <taxon>Ixodida</taxon>
        <taxon>Ixodoidea</taxon>
        <taxon>Ixodidae</taxon>
        <taxon>Hyalomminae</taxon>
        <taxon>Hyalomma</taxon>
    </lineage>
</organism>
<accession>A0ACB7TCY7</accession>
<name>A0ACB7TCY7_HYAAI</name>
<comment type="caution">
    <text evidence="1">The sequence shown here is derived from an EMBL/GenBank/DDBJ whole genome shotgun (WGS) entry which is preliminary data.</text>
</comment>
<dbReference type="Proteomes" id="UP000821845">
    <property type="component" value="Chromosome 1"/>
</dbReference>
<gene>
    <name evidence="1" type="ORF">HPB50_005895</name>
</gene>
<sequence length="335" mass="36044">MDVDSPGPPPTPSTSSATGARKRSGQPSDADSEDTIIYGSASEESSYDSDFVPVTRRKAKRRLLVASSSTAFELQDESLPSAGYLQHLLISVAESPRTLRRHPQTGEASTQAKVNSKPNVASYLCGQLDAAACDMGTVYEDQMDDPHKNGTLTSGVSEDGGASCVTEAGNRDGERNVDEFNIANSIFESKEGERAVEKRLGFGAFRESTTSHKEVRMPPGNYGECRTNFEVEVDTAECVPPAVDTCGADMVDYHADGLPIIRGKSRVDANGVCPTEVENNAKGLLQERREEMKAEPATNDGVDWKGFLIGDAYDKEHKVGLPPAVFAHLARKAPE</sequence>